<evidence type="ECO:0000313" key="9">
    <source>
        <dbReference type="Proteomes" id="UP000321392"/>
    </source>
</evidence>
<evidence type="ECO:0000256" key="4">
    <source>
        <dbReference type="RuleBase" id="RU003915"/>
    </source>
</evidence>
<dbReference type="EMBL" id="VLKX01000015">
    <property type="protein sequence ID" value="TWI44725.1"/>
    <property type="molecule type" value="Genomic_DNA"/>
</dbReference>
<gene>
    <name evidence="6" type="ORF">DFR66_11642</name>
    <name evidence="7" type="ORF">IQ02_02500</name>
</gene>
<dbReference type="Pfam" id="PF00254">
    <property type="entry name" value="FKBP_C"/>
    <property type="match status" value="1"/>
</dbReference>
<comment type="similarity">
    <text evidence="4">Belongs to the FKBP-type PPIase family.</text>
</comment>
<protein>
    <recommendedName>
        <fullName evidence="4">Peptidyl-prolyl cis-trans isomerase</fullName>
        <ecNumber evidence="4">5.2.1.8</ecNumber>
    </recommendedName>
</protein>
<dbReference type="EMBL" id="QQBA01000016">
    <property type="protein sequence ID" value="RDI50472.1"/>
    <property type="molecule type" value="Genomic_DNA"/>
</dbReference>
<comment type="caution">
    <text evidence="7">The sequence shown here is derived from an EMBL/GenBank/DDBJ whole genome shotgun (WGS) entry which is preliminary data.</text>
</comment>
<evidence type="ECO:0000313" key="8">
    <source>
        <dbReference type="Proteomes" id="UP000254518"/>
    </source>
</evidence>
<comment type="catalytic activity">
    <reaction evidence="1 3 4">
        <text>[protein]-peptidylproline (omega=180) = [protein]-peptidylproline (omega=0)</text>
        <dbReference type="Rhea" id="RHEA:16237"/>
        <dbReference type="Rhea" id="RHEA-COMP:10747"/>
        <dbReference type="Rhea" id="RHEA-COMP:10748"/>
        <dbReference type="ChEBI" id="CHEBI:83833"/>
        <dbReference type="ChEBI" id="CHEBI:83834"/>
        <dbReference type="EC" id="5.2.1.8"/>
    </reaction>
</comment>
<reference evidence="6 8" key="2">
    <citation type="submission" date="2018-07" db="EMBL/GenBank/DDBJ databases">
        <title>Genomic Encyclopedia of Type Strains, Phase IV (KMG-IV): sequencing the most valuable type-strain genomes for metagenomic binning, comparative biology and taxonomic classification.</title>
        <authorList>
            <person name="Goeker M."/>
        </authorList>
    </citation>
    <scope>NUCLEOTIDE SEQUENCE [LARGE SCALE GENOMIC DNA]</scope>
    <source>
        <strain evidence="6 8">DSM 19728</strain>
    </source>
</reference>
<dbReference type="PROSITE" id="PS50059">
    <property type="entry name" value="FKBP_PPIASE"/>
    <property type="match status" value="1"/>
</dbReference>
<dbReference type="InterPro" id="IPR001179">
    <property type="entry name" value="PPIase_FKBP_dom"/>
</dbReference>
<dbReference type="Gene3D" id="3.10.50.40">
    <property type="match status" value="1"/>
</dbReference>
<organism evidence="7 9">
    <name type="scientific">Flavobacterium glaciei</name>
    <dbReference type="NCBI Taxonomy" id="386300"/>
    <lineage>
        <taxon>Bacteria</taxon>
        <taxon>Pseudomonadati</taxon>
        <taxon>Bacteroidota</taxon>
        <taxon>Flavobacteriia</taxon>
        <taxon>Flavobacteriales</taxon>
        <taxon>Flavobacteriaceae</taxon>
        <taxon>Flavobacterium</taxon>
    </lineage>
</organism>
<dbReference type="PROSITE" id="PS51257">
    <property type="entry name" value="PROKAR_LIPOPROTEIN"/>
    <property type="match status" value="1"/>
</dbReference>
<dbReference type="InterPro" id="IPR046357">
    <property type="entry name" value="PPIase_dom_sf"/>
</dbReference>
<accession>A0A562PJS3</accession>
<dbReference type="SUPFAM" id="SSF54534">
    <property type="entry name" value="FKBP-like"/>
    <property type="match status" value="1"/>
</dbReference>
<keyword evidence="2 3" id="KW-0697">Rotamase</keyword>
<evidence type="ECO:0000259" key="5">
    <source>
        <dbReference type="PROSITE" id="PS50059"/>
    </source>
</evidence>
<evidence type="ECO:0000256" key="3">
    <source>
        <dbReference type="PROSITE-ProRule" id="PRU00277"/>
    </source>
</evidence>
<sequence>MSKFSTFIVFGFFLFLLASSCKQHQDARKPISQSSGSFMKKSIARNKKLVANEETQIEALIKSNLNEKYIASKKGYWYTYEIKNEVDTLNPKKGDVAFFDYEIKDLKGALIYSEVELRPQIYYVDKQNIMMGLRDGIKLMRKKEKVSFLFPSNMGYGYHGDDKKIGTNQPLICTVTLRDFKSEAQYKKENQVQPKVIPTAAKLETKAVVKPTDTITQ</sequence>
<evidence type="ECO:0000256" key="2">
    <source>
        <dbReference type="ARBA" id="ARBA00023110"/>
    </source>
</evidence>
<dbReference type="RefSeq" id="WP_114755138.1">
    <property type="nucleotide sequence ID" value="NZ_QQBA01000016.1"/>
</dbReference>
<dbReference type="EC" id="5.2.1.8" evidence="4"/>
<keyword evidence="3 4" id="KW-0413">Isomerase</keyword>
<dbReference type="GO" id="GO:0003755">
    <property type="term" value="F:peptidyl-prolyl cis-trans isomerase activity"/>
    <property type="evidence" value="ECO:0007669"/>
    <property type="project" value="UniProtKB-UniRule"/>
</dbReference>
<feature type="domain" description="PPIase FKBP-type" evidence="5">
    <location>
        <begin position="94"/>
        <end position="181"/>
    </location>
</feature>
<reference evidence="7 9" key="1">
    <citation type="journal article" date="2015" name="Stand. Genomic Sci.">
        <title>Genomic Encyclopedia of Bacterial and Archaeal Type Strains, Phase III: the genomes of soil and plant-associated and newly described type strains.</title>
        <authorList>
            <person name="Whitman W.B."/>
            <person name="Woyke T."/>
            <person name="Klenk H.P."/>
            <person name="Zhou Y."/>
            <person name="Lilburn T.G."/>
            <person name="Beck B.J."/>
            <person name="De Vos P."/>
            <person name="Vandamme P."/>
            <person name="Eisen J.A."/>
            <person name="Garrity G."/>
            <person name="Hugenholtz P."/>
            <person name="Kyrpides N.C."/>
        </authorList>
    </citation>
    <scope>NUCLEOTIDE SEQUENCE [LARGE SCALE GENOMIC DNA]</scope>
    <source>
        <strain evidence="7 9">CGMCC 1.5380</strain>
    </source>
</reference>
<dbReference type="NCBIfam" id="TIGR03516">
    <property type="entry name" value="ppisom_GldI"/>
    <property type="match status" value="1"/>
</dbReference>
<proteinExistence type="inferred from homology"/>
<dbReference type="OrthoDB" id="1093155at2"/>
<evidence type="ECO:0000313" key="6">
    <source>
        <dbReference type="EMBL" id="RDI50472.1"/>
    </source>
</evidence>
<keyword evidence="8" id="KW-1185">Reference proteome</keyword>
<name>A0A562PJS3_9FLAO</name>
<dbReference type="AlphaFoldDB" id="A0A562PJS3"/>
<dbReference type="InterPro" id="IPR019869">
    <property type="entry name" value="Motility-assoc_PPIase_GldI"/>
</dbReference>
<dbReference type="Proteomes" id="UP000321392">
    <property type="component" value="Unassembled WGS sequence"/>
</dbReference>
<evidence type="ECO:0000313" key="7">
    <source>
        <dbReference type="EMBL" id="TWI44725.1"/>
    </source>
</evidence>
<evidence type="ECO:0000256" key="1">
    <source>
        <dbReference type="ARBA" id="ARBA00000971"/>
    </source>
</evidence>
<dbReference type="Proteomes" id="UP000254518">
    <property type="component" value="Unassembled WGS sequence"/>
</dbReference>
<reference evidence="7" key="3">
    <citation type="submission" date="2019-07" db="EMBL/GenBank/DDBJ databases">
        <authorList>
            <person name="Whitman W."/>
            <person name="Huntemann M."/>
            <person name="Clum A."/>
            <person name="Pillay M."/>
            <person name="Palaniappan K."/>
            <person name="Varghese N."/>
            <person name="Mikhailova N."/>
            <person name="Stamatis D."/>
            <person name="Reddy T."/>
            <person name="Daum C."/>
            <person name="Shapiro N."/>
            <person name="Ivanova N."/>
            <person name="Kyrpides N."/>
            <person name="Woyke T."/>
        </authorList>
    </citation>
    <scope>NUCLEOTIDE SEQUENCE</scope>
    <source>
        <strain evidence="7">CGMCC 1.5380</strain>
    </source>
</reference>